<protein>
    <submittedName>
        <fullName evidence="1">Uncharacterized protein</fullName>
    </submittedName>
</protein>
<dbReference type="Proteomes" id="UP000198281">
    <property type="component" value="Unassembled WGS sequence"/>
</dbReference>
<proteinExistence type="predicted"/>
<evidence type="ECO:0000313" key="1">
    <source>
        <dbReference type="EMBL" id="SNS89932.1"/>
    </source>
</evidence>
<reference evidence="2" key="1">
    <citation type="submission" date="2017-06" db="EMBL/GenBank/DDBJ databases">
        <authorList>
            <person name="Varghese N."/>
            <person name="Submissions S."/>
        </authorList>
    </citation>
    <scope>NUCLEOTIDE SEQUENCE [LARGE SCALE GENOMIC DNA]</scope>
    <source>
        <strain evidence="2">LNB2</strain>
    </source>
</reference>
<organism evidence="1 2">
    <name type="scientific">Edaphosphingomonas laterariae</name>
    <dbReference type="NCBI Taxonomy" id="861865"/>
    <lineage>
        <taxon>Bacteria</taxon>
        <taxon>Pseudomonadati</taxon>
        <taxon>Pseudomonadota</taxon>
        <taxon>Alphaproteobacteria</taxon>
        <taxon>Sphingomonadales</taxon>
        <taxon>Rhizorhabdaceae</taxon>
        <taxon>Edaphosphingomonas</taxon>
    </lineage>
</organism>
<gene>
    <name evidence="1" type="ORF">SAMN06295912_12254</name>
</gene>
<dbReference type="AlphaFoldDB" id="A0A239I961"/>
<sequence>MPYILEWQSEPDRDPLCLVRHVRVFRRAGSLKTFVASRAFARVQVRELRLQRRFAGAAPEMVFTSPAAIAAWDPTQSGLPAPLADARWAERLAAMGVRAHLVERIAADLADAGRLELLSGAQIGSLLAQLKAMLAETAAASPHR</sequence>
<accession>A0A239I961</accession>
<evidence type="ECO:0000313" key="2">
    <source>
        <dbReference type="Proteomes" id="UP000198281"/>
    </source>
</evidence>
<keyword evidence="2" id="KW-1185">Reference proteome</keyword>
<dbReference type="EMBL" id="FZOS01000022">
    <property type="protein sequence ID" value="SNS89932.1"/>
    <property type="molecule type" value="Genomic_DNA"/>
</dbReference>
<name>A0A239I961_9SPHN</name>
<dbReference type="RefSeq" id="WP_089220653.1">
    <property type="nucleotide sequence ID" value="NZ_FZOS01000022.1"/>
</dbReference>